<organism evidence="3 4">
    <name type="scientific">Gulo gulo</name>
    <name type="common">Wolverine</name>
    <name type="synonym">Gluton</name>
    <dbReference type="NCBI Taxonomy" id="48420"/>
    <lineage>
        <taxon>Eukaryota</taxon>
        <taxon>Metazoa</taxon>
        <taxon>Chordata</taxon>
        <taxon>Craniata</taxon>
        <taxon>Vertebrata</taxon>
        <taxon>Euteleostomi</taxon>
        <taxon>Mammalia</taxon>
        <taxon>Eutheria</taxon>
        <taxon>Laurasiatheria</taxon>
        <taxon>Carnivora</taxon>
        <taxon>Caniformia</taxon>
        <taxon>Musteloidea</taxon>
        <taxon>Mustelidae</taxon>
        <taxon>Guloninae</taxon>
        <taxon>Gulo</taxon>
    </lineage>
</organism>
<keyword evidence="2" id="KW-0732">Signal</keyword>
<feature type="signal peptide" evidence="2">
    <location>
        <begin position="1"/>
        <end position="21"/>
    </location>
</feature>
<dbReference type="EMBL" id="CYRY02006231">
    <property type="protein sequence ID" value="VCW70697.1"/>
    <property type="molecule type" value="Genomic_DNA"/>
</dbReference>
<gene>
    <name evidence="3" type="ORF">BN2614_LOCUS5</name>
</gene>
<evidence type="ECO:0008006" key="5">
    <source>
        <dbReference type="Google" id="ProtNLM"/>
    </source>
</evidence>
<evidence type="ECO:0000313" key="3">
    <source>
        <dbReference type="EMBL" id="VCW70697.1"/>
    </source>
</evidence>
<feature type="compositionally biased region" description="Pro residues" evidence="1">
    <location>
        <begin position="32"/>
        <end position="43"/>
    </location>
</feature>
<comment type="caution">
    <text evidence="3">The sequence shown here is derived from an EMBL/GenBank/DDBJ whole genome shotgun (WGS) entry which is preliminary data.</text>
</comment>
<dbReference type="Proteomes" id="UP000269945">
    <property type="component" value="Unassembled WGS sequence"/>
</dbReference>
<proteinExistence type="predicted"/>
<accession>A0A9X9LKY3</accession>
<feature type="compositionally biased region" description="Basic and acidic residues" evidence="1">
    <location>
        <begin position="65"/>
        <end position="74"/>
    </location>
</feature>
<sequence length="74" mass="7673">MRDSRLSRMLLLFSLRPGVGGPGGSERGATRPAPPGLPCPPWHSPFSGFTSAHPPNAVGSLERVGAGEHGRMGV</sequence>
<evidence type="ECO:0000256" key="1">
    <source>
        <dbReference type="SAM" id="MobiDB-lite"/>
    </source>
</evidence>
<evidence type="ECO:0000256" key="2">
    <source>
        <dbReference type="SAM" id="SignalP"/>
    </source>
</evidence>
<evidence type="ECO:0000313" key="4">
    <source>
        <dbReference type="Proteomes" id="UP000269945"/>
    </source>
</evidence>
<keyword evidence="4" id="KW-1185">Reference proteome</keyword>
<feature type="non-terminal residue" evidence="3">
    <location>
        <position position="74"/>
    </location>
</feature>
<feature type="chain" id="PRO_5040929569" description="Secreted protein" evidence="2">
    <location>
        <begin position="22"/>
        <end position="74"/>
    </location>
</feature>
<protein>
    <recommendedName>
        <fullName evidence="5">Secreted protein</fullName>
    </recommendedName>
</protein>
<name>A0A9X9LKY3_GULGU</name>
<dbReference type="AlphaFoldDB" id="A0A9X9LKY3"/>
<reference evidence="3 4" key="1">
    <citation type="submission" date="2018-10" db="EMBL/GenBank/DDBJ databases">
        <authorList>
            <person name="Ekblom R."/>
            <person name="Jareborg N."/>
        </authorList>
    </citation>
    <scope>NUCLEOTIDE SEQUENCE [LARGE SCALE GENOMIC DNA]</scope>
    <source>
        <tissue evidence="3">Muscle</tissue>
    </source>
</reference>
<feature type="region of interest" description="Disordered" evidence="1">
    <location>
        <begin position="16"/>
        <end position="74"/>
    </location>
</feature>